<evidence type="ECO:0000313" key="1">
    <source>
        <dbReference type="EnsemblPlants" id="AVESA.00010b.r2.UnG1463660.1.CDS"/>
    </source>
</evidence>
<keyword evidence="2" id="KW-1185">Reference proteome</keyword>
<reference evidence="1" key="1">
    <citation type="submission" date="2025-09" db="UniProtKB">
        <authorList>
            <consortium name="EnsemblPlants"/>
        </authorList>
    </citation>
    <scope>IDENTIFICATION</scope>
</reference>
<proteinExistence type="predicted"/>
<dbReference type="EnsemblPlants" id="AVESA.00010b.r2.UnG1463660.1">
    <property type="protein sequence ID" value="AVESA.00010b.r2.UnG1463660.1.CDS"/>
    <property type="gene ID" value="AVESA.00010b.r2.UnG1463660"/>
</dbReference>
<organism evidence="1 2">
    <name type="scientific">Avena sativa</name>
    <name type="common">Oat</name>
    <dbReference type="NCBI Taxonomy" id="4498"/>
    <lineage>
        <taxon>Eukaryota</taxon>
        <taxon>Viridiplantae</taxon>
        <taxon>Streptophyta</taxon>
        <taxon>Embryophyta</taxon>
        <taxon>Tracheophyta</taxon>
        <taxon>Spermatophyta</taxon>
        <taxon>Magnoliopsida</taxon>
        <taxon>Liliopsida</taxon>
        <taxon>Poales</taxon>
        <taxon>Poaceae</taxon>
        <taxon>BOP clade</taxon>
        <taxon>Pooideae</taxon>
        <taxon>Poodae</taxon>
        <taxon>Poeae</taxon>
        <taxon>Poeae Chloroplast Group 1 (Aveneae type)</taxon>
        <taxon>Aveninae</taxon>
        <taxon>Avena</taxon>
    </lineage>
</organism>
<name>A0ACD6AUV5_AVESA</name>
<accession>A0ACD6AUV5</accession>
<dbReference type="Proteomes" id="UP001732700">
    <property type="component" value="Unassembled WGS sequence"/>
</dbReference>
<protein>
    <submittedName>
        <fullName evidence="1">Uncharacterized protein</fullName>
    </submittedName>
</protein>
<sequence length="341" mass="38146">MDLSRLRSLTVFGDWRSFFISSNANMRLLRVLDLEDTSGVRDGDIEKIGIHLPRLKFLSLRGCREVTRLPNSLGDMRQLQTLDIKNTSIVIIPPAIIKLQKLQYIRAGNTIPSARQQDDGSDATSTSLSPAKQQQEEKTPAVRDVVHTTTSWSSIAGDLMVSCRYKLHQKCRRLYGDGDDNAHGVKVPVAGIHKLTALHTLGVVNVTRSGKTLLKELKKLTQLRKLRVSGINGKNWLDLCFVISGHPHLESLSVQLDDEQDQCSLVFCFFADKAVELIGCSPWRPDAVMSTTGRGRYSVLRIFMGRRGRTGHRATCGALPTTGPYLRLNRFQGWQAVKQKR</sequence>
<evidence type="ECO:0000313" key="2">
    <source>
        <dbReference type="Proteomes" id="UP001732700"/>
    </source>
</evidence>